<comment type="subunit">
    <text evidence="6">Interacts with UvrB in an incision complex.</text>
</comment>
<proteinExistence type="inferred from homology"/>
<feature type="domain" description="UVR" evidence="7">
    <location>
        <begin position="192"/>
        <end position="227"/>
    </location>
</feature>
<dbReference type="PANTHER" id="PTHR30562">
    <property type="entry name" value="UVRC/OXIDOREDUCTASE"/>
    <property type="match status" value="1"/>
</dbReference>
<dbReference type="InterPro" id="IPR035901">
    <property type="entry name" value="GIY-YIG_endonuc_sf"/>
</dbReference>
<feature type="domain" description="UvrC family homology region profile" evidence="9">
    <location>
        <begin position="277"/>
        <end position="461"/>
    </location>
</feature>
<dbReference type="SUPFAM" id="SSF82771">
    <property type="entry name" value="GIY-YIG endonuclease"/>
    <property type="match status" value="1"/>
</dbReference>
<evidence type="ECO:0000259" key="8">
    <source>
        <dbReference type="PROSITE" id="PS50164"/>
    </source>
</evidence>
<keyword evidence="11" id="KW-1185">Reference proteome</keyword>
<keyword evidence="5 6" id="KW-0234">DNA repair</keyword>
<protein>
    <recommendedName>
        <fullName evidence="6">UvrABC system protein C</fullName>
        <shortName evidence="6">Protein UvrC</shortName>
    </recommendedName>
    <alternativeName>
        <fullName evidence="6">Excinuclease ABC subunit C</fullName>
    </alternativeName>
</protein>
<dbReference type="InterPro" id="IPR001162">
    <property type="entry name" value="UvrC_RNase_H_dom"/>
</dbReference>
<evidence type="ECO:0000256" key="3">
    <source>
        <dbReference type="ARBA" id="ARBA00022769"/>
    </source>
</evidence>
<evidence type="ECO:0000256" key="5">
    <source>
        <dbReference type="ARBA" id="ARBA00023204"/>
    </source>
</evidence>
<name>A0ABZ2U8S5_ASHYP</name>
<sequence length="579" mass="68603">MLSEKLKTLPTQPGCYFFQATNKNIIYIGKAKNLKNRIKSYFVGSHNHKTNLLISETKDFSYILTNNELEAVILESNLIKKHTPKYNFKLTDDKSYPYIEITNEKHPRIILSKYKKVTKNKQLFGPYPSCETIKETINILYQVFPLRRCHPLNKTACIYYQMKQCLGPCANAKVDYQKNIESITKFLKGNSKEIIQKIKKLMKKASQELEFEKAMEYKKILFHLQRITEKQFINNLKEVKNCDIIATYSNDNEISLYILRLNQGNIFDHHQIVFSYIGSIENNIITYLNLYYRNQIIPEEIIVGSELNKEKKNIKNLLKTKITIPLKNHKLRLYQLTFKNAKENLIKYNLIYKSKFQIMQEYINILSDLFQKPINHIEVFDNSYLFQKSFVSAMIVFKNFQFDKQCYRKFHIDKEFQDEYRAFEYILSKRYKKLLDIQAPLPDLILIDGGKGQLNVCNQVLNKLNLKISTGALKKNDKHQLEALITMNKTFYFQSNDKLFRFLLQLSTEVHRFALSFHKKTQMQETKKILSCISDIGITKYQKILEHFTNIEEIKKAPYEEFKKLNISYNIFTKIKKQI</sequence>
<dbReference type="Gene3D" id="1.10.150.20">
    <property type="entry name" value="5' to 3' exonuclease, C-terminal subdomain"/>
    <property type="match status" value="1"/>
</dbReference>
<dbReference type="SMART" id="SM00465">
    <property type="entry name" value="GIYc"/>
    <property type="match status" value="1"/>
</dbReference>
<dbReference type="InterPro" id="IPR010994">
    <property type="entry name" value="RuvA_2-like"/>
</dbReference>
<dbReference type="PROSITE" id="PS50165">
    <property type="entry name" value="UVRC"/>
    <property type="match status" value="1"/>
</dbReference>
<keyword evidence="2 6" id="KW-0227">DNA damage</keyword>
<reference evidence="10" key="1">
    <citation type="submission" date="2024-03" db="EMBL/GenBank/DDBJ databases">
        <title>The Complete Genome of 'Candidatus Phytoplasma fraxini' AshY1 from the Ash Yellows Group.</title>
        <authorList>
            <person name="Boehm J.W."/>
            <person name="Huettel B."/>
            <person name="Schneider B."/>
            <person name="Kube M."/>
        </authorList>
    </citation>
    <scope>NUCLEOTIDE SEQUENCE [LARGE SCALE GENOMIC DNA]</scope>
    <source>
        <strain evidence="10">AshY1</strain>
    </source>
</reference>
<keyword evidence="1 6" id="KW-0963">Cytoplasm</keyword>
<dbReference type="Proteomes" id="UP001484199">
    <property type="component" value="Chromosome"/>
</dbReference>
<dbReference type="InterPro" id="IPR047296">
    <property type="entry name" value="GIY-YIG_UvrC_Cho"/>
</dbReference>
<dbReference type="PROSITE" id="PS50151">
    <property type="entry name" value="UVR"/>
    <property type="match status" value="1"/>
</dbReference>
<dbReference type="InterPro" id="IPR001943">
    <property type="entry name" value="UVR_dom"/>
</dbReference>
<dbReference type="Pfam" id="PF22920">
    <property type="entry name" value="UvrC_RNaseH"/>
    <property type="match status" value="1"/>
</dbReference>
<dbReference type="Gene3D" id="4.10.860.10">
    <property type="entry name" value="UVR domain"/>
    <property type="match status" value="1"/>
</dbReference>
<dbReference type="Pfam" id="PF02151">
    <property type="entry name" value="UVR"/>
    <property type="match status" value="1"/>
</dbReference>
<dbReference type="PANTHER" id="PTHR30562:SF1">
    <property type="entry name" value="UVRABC SYSTEM PROTEIN C"/>
    <property type="match status" value="1"/>
</dbReference>
<dbReference type="HAMAP" id="MF_00203">
    <property type="entry name" value="UvrC"/>
    <property type="match status" value="1"/>
</dbReference>
<organism evidence="10 11">
    <name type="scientific">Ash yellows phytoplasma</name>
    <dbReference type="NCBI Taxonomy" id="35780"/>
    <lineage>
        <taxon>Bacteria</taxon>
        <taxon>Bacillati</taxon>
        <taxon>Mycoplasmatota</taxon>
        <taxon>Mollicutes</taxon>
        <taxon>Acholeplasmatales</taxon>
        <taxon>Acholeplasmataceae</taxon>
        <taxon>Candidatus Phytoplasma</taxon>
        <taxon>16SrVII (Ash yellows group)</taxon>
    </lineage>
</organism>
<dbReference type="InterPro" id="IPR004791">
    <property type="entry name" value="UvrC"/>
</dbReference>
<dbReference type="CDD" id="cd10434">
    <property type="entry name" value="GIY-YIG_UvrC_Cho"/>
    <property type="match status" value="1"/>
</dbReference>
<dbReference type="Pfam" id="PF01541">
    <property type="entry name" value="GIY-YIG"/>
    <property type="match status" value="1"/>
</dbReference>
<comment type="subcellular location">
    <subcellularLocation>
        <location evidence="6">Cytoplasm</location>
    </subcellularLocation>
</comment>
<feature type="domain" description="GIY-YIG" evidence="8">
    <location>
        <begin position="11"/>
        <end position="88"/>
    </location>
</feature>
<dbReference type="InterPro" id="IPR050066">
    <property type="entry name" value="UvrABC_protein_C"/>
</dbReference>
<keyword evidence="4 6" id="KW-0267">Excision nuclease</keyword>
<evidence type="ECO:0000256" key="1">
    <source>
        <dbReference type="ARBA" id="ARBA00022490"/>
    </source>
</evidence>
<keyword evidence="6" id="KW-0742">SOS response</keyword>
<comment type="function">
    <text evidence="6">The UvrABC repair system catalyzes the recognition and processing of DNA lesions. UvrC both incises the 5' and 3' sides of the lesion. The N-terminal half is responsible for the 3' incision and the C-terminal half is responsible for the 5' incision.</text>
</comment>
<evidence type="ECO:0000259" key="7">
    <source>
        <dbReference type="PROSITE" id="PS50151"/>
    </source>
</evidence>
<evidence type="ECO:0000256" key="6">
    <source>
        <dbReference type="HAMAP-Rule" id="MF_00203"/>
    </source>
</evidence>
<dbReference type="InterPro" id="IPR038476">
    <property type="entry name" value="UvrC_RNase_H_dom_sf"/>
</dbReference>
<gene>
    <name evidence="6 10" type="primary">uvrC</name>
    <name evidence="10" type="ORF">AshY1_02630</name>
</gene>
<dbReference type="RefSeq" id="WP_341266798.1">
    <property type="nucleotide sequence ID" value="NZ_CP146843.1"/>
</dbReference>
<dbReference type="SUPFAM" id="SSF47781">
    <property type="entry name" value="RuvA domain 2-like"/>
    <property type="match status" value="1"/>
</dbReference>
<dbReference type="SUPFAM" id="SSF46600">
    <property type="entry name" value="C-terminal UvrC-binding domain of UvrB"/>
    <property type="match status" value="1"/>
</dbReference>
<evidence type="ECO:0000259" key="9">
    <source>
        <dbReference type="PROSITE" id="PS50165"/>
    </source>
</evidence>
<dbReference type="Gene3D" id="3.40.1440.10">
    <property type="entry name" value="GIY-YIG endonuclease"/>
    <property type="match status" value="1"/>
</dbReference>
<dbReference type="Gene3D" id="3.30.420.340">
    <property type="entry name" value="UvrC, RNAse H endonuclease domain"/>
    <property type="match status" value="1"/>
</dbReference>
<evidence type="ECO:0000313" key="11">
    <source>
        <dbReference type="Proteomes" id="UP001484199"/>
    </source>
</evidence>
<accession>A0ABZ2U8S5</accession>
<dbReference type="InterPro" id="IPR000305">
    <property type="entry name" value="GIY-YIG_endonuc"/>
</dbReference>
<dbReference type="NCBIfam" id="TIGR00194">
    <property type="entry name" value="uvrC"/>
    <property type="match status" value="1"/>
</dbReference>
<dbReference type="PROSITE" id="PS50164">
    <property type="entry name" value="GIY_YIG"/>
    <property type="match status" value="1"/>
</dbReference>
<evidence type="ECO:0000256" key="2">
    <source>
        <dbReference type="ARBA" id="ARBA00022763"/>
    </source>
</evidence>
<dbReference type="Pfam" id="PF08459">
    <property type="entry name" value="UvrC_RNaseH_dom"/>
    <property type="match status" value="1"/>
</dbReference>
<dbReference type="EMBL" id="CP146843">
    <property type="protein sequence ID" value="WYY26394.1"/>
    <property type="molecule type" value="Genomic_DNA"/>
</dbReference>
<comment type="similarity">
    <text evidence="6">Belongs to the UvrC family.</text>
</comment>
<dbReference type="InterPro" id="IPR036876">
    <property type="entry name" value="UVR_dom_sf"/>
</dbReference>
<evidence type="ECO:0000256" key="4">
    <source>
        <dbReference type="ARBA" id="ARBA00022881"/>
    </source>
</evidence>
<keyword evidence="3 6" id="KW-0228">DNA excision</keyword>
<evidence type="ECO:0000313" key="10">
    <source>
        <dbReference type="EMBL" id="WYY26394.1"/>
    </source>
</evidence>